<dbReference type="Proteomes" id="UP000498640">
    <property type="component" value="Plasmid p1ATCC19606"/>
</dbReference>
<evidence type="ECO:0000313" key="1">
    <source>
        <dbReference type="EMBL" id="QFQ03454.1"/>
    </source>
</evidence>
<gene>
    <name evidence="1" type="ORF">FQU82_p100014</name>
</gene>
<reference evidence="2" key="1">
    <citation type="submission" date="2019-10" db="EMBL/GenBank/DDBJ databases">
        <title>Acinetobacter baumannii strain ATCC 19606 plasmid p1ATCC19606 complete sequence.</title>
        <authorList>
            <person name="Tillman L.N."/>
            <person name="Kenyon J."/>
            <person name="To J."/>
            <person name="Hamidian M."/>
        </authorList>
    </citation>
    <scope>NUCLEOTIDE SEQUENCE [LARGE SCALE GENOMIC DNA]</scope>
    <source>
        <strain evidence="2">ATCC 19606 / DSM 30007 / JCM 6841 / CCUG 19606 / CIP 70.34 / NBRC 109757 / NCIMB 12457 / NCTC 12156 / 81</strain>
        <plasmid evidence="2">p1atcc19606</plasmid>
    </source>
</reference>
<proteinExistence type="predicted"/>
<organism evidence="1 2">
    <name type="scientific">Acinetobacter baumannii (strain ATCC 19606 / DSM 30007 / JCM 6841 / CCUG 19606 / CIP 70.34 / NBRC 109757 / NCIMB 12457 / NCTC 12156 / 81)</name>
    <dbReference type="NCBI Taxonomy" id="575584"/>
    <lineage>
        <taxon>Bacteria</taxon>
        <taxon>Pseudomonadati</taxon>
        <taxon>Pseudomonadota</taxon>
        <taxon>Gammaproteobacteria</taxon>
        <taxon>Moraxellales</taxon>
        <taxon>Moraxellaceae</taxon>
        <taxon>Acinetobacter</taxon>
        <taxon>Acinetobacter calcoaceticus/baumannii complex</taxon>
    </lineage>
</organism>
<evidence type="ECO:0000313" key="2">
    <source>
        <dbReference type="Proteomes" id="UP000498640"/>
    </source>
</evidence>
<name>A0ABX6CB22_ACIB2</name>
<reference evidence="1 2" key="2">
    <citation type="journal article" date="2020" name="Microorganisms">
        <title>Analysis of Complete Genome Sequence of Acinetobacter baumannii Strain ATCC 19606 Reveals Novel Mobile Genetic Elements and Novel Prophage.</title>
        <authorList>
            <person name="Hamidian M."/>
            <person name="Blasco L."/>
            <person name="Tillman L.N."/>
            <person name="To J."/>
            <person name="Tomas M."/>
            <person name="Myers G.S.A."/>
        </authorList>
    </citation>
    <scope>NUCLEOTIDE SEQUENCE [LARGE SCALE GENOMIC DNA]</scope>
    <source>
        <strain evidence="2">ATCC 19606 / DSM 30007 / JCM 6841 / CCUG 19606 / CIP 70.34 / NBRC 109757 / NCIMB 12457 / NCTC 12156 / 81</strain>
    </source>
</reference>
<dbReference type="EMBL" id="CP045108">
    <property type="protein sequence ID" value="QFQ03454.1"/>
    <property type="molecule type" value="Genomic_DNA"/>
</dbReference>
<keyword evidence="1" id="KW-0614">Plasmid</keyword>
<accession>A0ABX6CB22</accession>
<geneLocation type="plasmid" evidence="2">
    <name>p1atcc19606</name>
</geneLocation>
<protein>
    <submittedName>
        <fullName evidence="1">Uncharacterized protein</fullName>
    </submittedName>
</protein>
<keyword evidence="2" id="KW-1185">Reference proteome</keyword>
<sequence length="62" mass="7515">MYNNKYIVFLIFIKVLYEKSVVLVYNYERSKLINKINNLFQKMGFLQRSFLTHKIITQPLTP</sequence>